<organism evidence="1">
    <name type="scientific">Albugo laibachii Nc14</name>
    <dbReference type="NCBI Taxonomy" id="890382"/>
    <lineage>
        <taxon>Eukaryota</taxon>
        <taxon>Sar</taxon>
        <taxon>Stramenopiles</taxon>
        <taxon>Oomycota</taxon>
        <taxon>Peronosporomycetes</taxon>
        <taxon>Albuginales</taxon>
        <taxon>Albuginaceae</taxon>
        <taxon>Albugo</taxon>
    </lineage>
</organism>
<dbReference type="HOGENOM" id="CLU_163696_0_0_1"/>
<dbReference type="Pfam" id="PF15104">
    <property type="entry name" value="CFAP141"/>
    <property type="match status" value="1"/>
</dbReference>
<dbReference type="InterPro" id="IPR029375">
    <property type="entry name" value="CFAP141"/>
</dbReference>
<evidence type="ECO:0000313" key="1">
    <source>
        <dbReference type="EMBL" id="CCA18277.1"/>
    </source>
</evidence>
<reference evidence="1" key="1">
    <citation type="journal article" date="2011" name="PLoS Biol.">
        <title>Gene gain and loss during evolution of obligate parasitism in the white rust pathogen of Arabidopsis thaliana.</title>
        <authorList>
            <person name="Kemen E."/>
            <person name="Gardiner A."/>
            <person name="Schultz-Larsen T."/>
            <person name="Kemen A.C."/>
            <person name="Balmuth A.L."/>
            <person name="Robert-Seilaniantz A."/>
            <person name="Bailey K."/>
            <person name="Holub E."/>
            <person name="Studholme D.J."/>
            <person name="Maclean D."/>
            <person name="Jones J.D."/>
        </authorList>
    </citation>
    <scope>NUCLEOTIDE SEQUENCE</scope>
</reference>
<name>F0WAV5_9STRA</name>
<dbReference type="EMBL" id="FR824095">
    <property type="protein sequence ID" value="CCA18449.1"/>
    <property type="molecule type" value="Genomic_DNA"/>
</dbReference>
<reference evidence="1" key="2">
    <citation type="submission" date="2011-02" db="EMBL/GenBank/DDBJ databases">
        <authorList>
            <person name="MacLean D."/>
        </authorList>
    </citation>
    <scope>NUCLEOTIDE SEQUENCE</scope>
</reference>
<evidence type="ECO:0000313" key="2">
    <source>
        <dbReference type="EMBL" id="CCA18449.1"/>
    </source>
</evidence>
<gene>
    <name evidence="1" type="primary">AlNc14C48G3817</name>
    <name evidence="2" type="synonym">AlNc14C50G3972</name>
    <name evidence="1" type="ORF">ALNC14_044200</name>
    <name evidence="2" type="ORF">ALNC14_045920</name>
</gene>
<proteinExistence type="predicted"/>
<accession>F0WAV5</accession>
<protein>
    <submittedName>
        <fullName evidence="1">Uncharacterized protein AlNc14C48G3817</fullName>
    </submittedName>
    <submittedName>
        <fullName evidence="2">Uncharacterized protein AlNc14C50G3972</fullName>
    </submittedName>
</protein>
<dbReference type="EMBL" id="FR824093">
    <property type="protein sequence ID" value="CCA18277.1"/>
    <property type="molecule type" value="Genomic_DNA"/>
</dbReference>
<sequence>MKHPNVERYIRREEELVQARDYRNKNERIAICANWEERLLFRKGHSSPSSSHNLNSRSAKELDIMNKETLQARQKRLLQFYQSCYEQWEVELNKNGLAILRERD</sequence>
<dbReference type="AlphaFoldDB" id="F0WAV5"/>